<keyword evidence="1" id="KW-0472">Membrane</keyword>
<feature type="domain" description="DUF112" evidence="2">
    <location>
        <begin position="18"/>
        <end position="441"/>
    </location>
</feature>
<feature type="transmembrane region" description="Helical" evidence="1">
    <location>
        <begin position="12"/>
        <end position="34"/>
    </location>
</feature>
<dbReference type="InterPro" id="IPR002823">
    <property type="entry name" value="DUF112_TM"/>
</dbReference>
<protein>
    <submittedName>
        <fullName evidence="3">Hypothetical membrane protein</fullName>
    </submittedName>
</protein>
<reference evidence="4" key="1">
    <citation type="journal article" date="2004" name="Environ. Microbiol.">
        <title>The genome of Desulfotalea psychrophila, a sulfate-reducing bacterium from permanently cold Arctic sediments.</title>
        <authorList>
            <person name="Rabus R."/>
            <person name="Ruepp A."/>
            <person name="Frickey T."/>
            <person name="Rattei T."/>
            <person name="Fartmann B."/>
            <person name="Stark M."/>
            <person name="Bauer M."/>
            <person name="Zibat A."/>
            <person name="Lombardot T."/>
            <person name="Becker I."/>
            <person name="Amann J."/>
            <person name="Gellner K."/>
            <person name="Teeling H."/>
            <person name="Leuschner W.D."/>
            <person name="Gloeckner F.-O."/>
            <person name="Lupas A.N."/>
            <person name="Amann R."/>
            <person name="Klenk H.-P."/>
        </authorList>
    </citation>
    <scope>NUCLEOTIDE SEQUENCE [LARGE SCALE GENOMIC DNA]</scope>
    <source>
        <strain evidence="4">DSM 12343 / LSv54</strain>
    </source>
</reference>
<dbReference type="OrthoDB" id="9781349at2"/>
<evidence type="ECO:0000256" key="1">
    <source>
        <dbReference type="SAM" id="Phobius"/>
    </source>
</evidence>
<keyword evidence="4" id="KW-1185">Reference proteome</keyword>
<dbReference type="Proteomes" id="UP000000602">
    <property type="component" value="Chromosome"/>
</dbReference>
<dbReference type="AlphaFoldDB" id="Q6AL02"/>
<name>Q6AL02_DESPS</name>
<dbReference type="PANTHER" id="PTHR35342:SF5">
    <property type="entry name" value="TRICARBOXYLIC TRANSPORT PROTEIN"/>
    <property type="match status" value="1"/>
</dbReference>
<feature type="transmembrane region" description="Helical" evidence="1">
    <location>
        <begin position="464"/>
        <end position="488"/>
    </location>
</feature>
<sequence>MLENILNGFSSIFAVGPLIGITVGVVVGIIFGAIPGISAIMAIAIILPLTFYVDPIIGIPMLLAVYKAGIYGGSISAILINTPGAAASFLTAQDGNALTKMGKAGKALDMSLYASVTGEMLSTLVLIFVAAPISVISLQAGPIERVFLLLFAFTVIGSITGESVARGLLSCCLGMFVAMVGMSPITGASRFTFGVPELLNGFTFMPMLIGVLVMPEVIKAIRNRKDPDAQMRLMKSTIPADNRISWKEYKSVLGTILKSSGIGTFIGSLPGLGSSTAAFLAYGEAKRCAKNPEKFGKGSIRGIAAAESANNAVCGATMIPMLTLGIPGDDVAALLMGAFLIQGITPGPTIFFEHTSVIYSIFAGFLITDLFLLVIAKSGFRFWTRVASVPRSYIFPCVTIFAFAGSFTVNQDINDVFVLILFTLFGYGMRLTGLNPAAFIIGVILTPFLEQNLDQAVAIVGTEYHLFFASPFSWIFTALAAFSVYSTLRQRKKEAARAALKKAIEVDEGVEVPA</sequence>
<feature type="transmembrane region" description="Helical" evidence="1">
    <location>
        <begin position="416"/>
        <end position="444"/>
    </location>
</feature>
<feature type="transmembrane region" description="Helical" evidence="1">
    <location>
        <begin position="392"/>
        <end position="409"/>
    </location>
</feature>
<evidence type="ECO:0000313" key="4">
    <source>
        <dbReference type="Proteomes" id="UP000000602"/>
    </source>
</evidence>
<dbReference type="STRING" id="177439.DP2244"/>
<evidence type="ECO:0000259" key="2">
    <source>
        <dbReference type="Pfam" id="PF01970"/>
    </source>
</evidence>
<feature type="transmembrane region" description="Helical" evidence="1">
    <location>
        <begin position="69"/>
        <end position="91"/>
    </location>
</feature>
<feature type="transmembrane region" description="Helical" evidence="1">
    <location>
        <begin position="41"/>
        <end position="63"/>
    </location>
</feature>
<proteinExistence type="predicted"/>
<gene>
    <name evidence="3" type="ordered locus">DP2244</name>
</gene>
<feature type="transmembrane region" description="Helical" evidence="1">
    <location>
        <begin position="167"/>
        <end position="186"/>
    </location>
</feature>
<keyword evidence="1" id="KW-1133">Transmembrane helix</keyword>
<feature type="transmembrane region" description="Helical" evidence="1">
    <location>
        <begin position="142"/>
        <end position="160"/>
    </location>
</feature>
<dbReference type="eggNOG" id="COG3333">
    <property type="taxonomic scope" value="Bacteria"/>
</dbReference>
<feature type="transmembrane region" description="Helical" evidence="1">
    <location>
        <begin position="112"/>
        <end position="136"/>
    </location>
</feature>
<dbReference type="HOGENOM" id="CLU_022936_2_0_7"/>
<dbReference type="RefSeq" id="WP_011189485.1">
    <property type="nucleotide sequence ID" value="NC_006138.1"/>
</dbReference>
<dbReference type="PANTHER" id="PTHR35342">
    <property type="entry name" value="TRICARBOXYLIC TRANSPORT PROTEIN"/>
    <property type="match status" value="1"/>
</dbReference>
<dbReference type="Pfam" id="PF01970">
    <property type="entry name" value="TctA"/>
    <property type="match status" value="1"/>
</dbReference>
<accession>Q6AL02</accession>
<organism evidence="3 4">
    <name type="scientific">Desulfotalea psychrophila (strain LSv54 / DSM 12343)</name>
    <dbReference type="NCBI Taxonomy" id="177439"/>
    <lineage>
        <taxon>Bacteria</taxon>
        <taxon>Pseudomonadati</taxon>
        <taxon>Thermodesulfobacteriota</taxon>
        <taxon>Desulfobulbia</taxon>
        <taxon>Desulfobulbales</taxon>
        <taxon>Desulfocapsaceae</taxon>
        <taxon>Desulfotalea</taxon>
    </lineage>
</organism>
<dbReference type="EMBL" id="CR522870">
    <property type="protein sequence ID" value="CAG36973.1"/>
    <property type="molecule type" value="Genomic_DNA"/>
</dbReference>
<dbReference type="KEGG" id="dps:DP2244"/>
<feature type="transmembrane region" description="Helical" evidence="1">
    <location>
        <begin position="198"/>
        <end position="218"/>
    </location>
</feature>
<keyword evidence="1" id="KW-0812">Transmembrane</keyword>
<evidence type="ECO:0000313" key="3">
    <source>
        <dbReference type="EMBL" id="CAG36973.1"/>
    </source>
</evidence>
<feature type="transmembrane region" description="Helical" evidence="1">
    <location>
        <begin position="357"/>
        <end position="380"/>
    </location>
</feature>